<dbReference type="KEGG" id="ssol:SULB_0413"/>
<dbReference type="GeneID" id="1454055"/>
<evidence type="ECO:0000313" key="18">
    <source>
        <dbReference type="Proteomes" id="UP000269431"/>
    </source>
</evidence>
<evidence type="ECO:0000313" key="16">
    <source>
        <dbReference type="Proteomes" id="UP000076770"/>
    </source>
</evidence>
<evidence type="ECO:0000313" key="3">
    <source>
        <dbReference type="EMBL" id="AKA78217.1"/>
    </source>
</evidence>
<evidence type="ECO:0000313" key="11">
    <source>
        <dbReference type="EMBL" id="QPG49820.1"/>
    </source>
</evidence>
<reference evidence="17 18" key="4">
    <citation type="journal article" date="2018" name="Proc. Natl. Acad. Sci. U.S.A.">
        <title>Nonmutational mechanism of inheritance in the Archaeon Sulfolobus solfataricus.</title>
        <authorList>
            <person name="Payne S."/>
            <person name="McCarthy S."/>
            <person name="Johnson T."/>
            <person name="North E."/>
            <person name="Blum P."/>
        </authorList>
    </citation>
    <scope>NUCLEOTIDE SEQUENCE [LARGE SCALE GENOMIC DNA]</scope>
    <source>
        <strain evidence="5 17">SARC-H</strain>
        <strain evidence="6 21">SARC-I</strain>
        <strain evidence="8 22">SARC-N</strain>
        <strain evidence="9 23">SARC-O</strain>
        <strain evidence="10 18">SUL120</strain>
        <strain evidence="4 19">SULG</strain>
        <strain evidence="7 20">SULM</strain>
    </source>
</reference>
<evidence type="ECO:0000313" key="23">
    <source>
        <dbReference type="Proteomes" id="UP000282269"/>
    </source>
</evidence>
<dbReference type="EMBL" id="CP033236">
    <property type="protein sequence ID" value="AZF69955.1"/>
    <property type="molecule type" value="Genomic_DNA"/>
</dbReference>
<evidence type="ECO:0000313" key="19">
    <source>
        <dbReference type="Proteomes" id="UP000273194"/>
    </source>
</evidence>
<evidence type="ECO:0000313" key="4">
    <source>
        <dbReference type="EMBL" id="AZF67335.1"/>
    </source>
</evidence>
<evidence type="ECO:0000313" key="1">
    <source>
        <dbReference type="EMBL" id="AKA72825.1"/>
    </source>
</evidence>
<organism evidence="2 13">
    <name type="scientific">Saccharolobus solfataricus</name>
    <name type="common">Sulfolobus solfataricus</name>
    <dbReference type="NCBI Taxonomy" id="2287"/>
    <lineage>
        <taxon>Archaea</taxon>
        <taxon>Thermoproteota</taxon>
        <taxon>Thermoprotei</taxon>
        <taxon>Sulfolobales</taxon>
        <taxon>Sulfolobaceae</taxon>
        <taxon>Saccharolobus</taxon>
    </lineage>
</organism>
<dbReference type="Proteomes" id="UP000267993">
    <property type="component" value="Chromosome"/>
</dbReference>
<dbReference type="Proteomes" id="UP000033085">
    <property type="component" value="Chromosome"/>
</dbReference>
<reference evidence="12" key="3">
    <citation type="submission" date="2016-04" db="EMBL/GenBank/DDBJ databases">
        <authorList>
            <person name="Evans L.H."/>
            <person name="Alamgir A."/>
            <person name="Owens N."/>
            <person name="Weber N.D."/>
            <person name="Virtaneva K."/>
            <person name="Barbian K."/>
            <person name="Babar A."/>
            <person name="Rosenke K."/>
        </authorList>
    </citation>
    <scope>NUCLEOTIDE SEQUENCE</scope>
    <source>
        <strain evidence="12">P1</strain>
    </source>
</reference>
<evidence type="ECO:0000313" key="22">
    <source>
        <dbReference type="Proteomes" id="UP000278715"/>
    </source>
</evidence>
<dbReference type="KEGG" id="ssof:SULC_0411"/>
<dbReference type="EMBL" id="CP033240">
    <property type="protein sequence ID" value="AZF80412.1"/>
    <property type="molecule type" value="Genomic_DNA"/>
</dbReference>
<dbReference type="Proteomes" id="UP000033106">
    <property type="component" value="Chromosome"/>
</dbReference>
<dbReference type="EMBL" id="CP033235">
    <property type="protein sequence ID" value="AZF67335.1"/>
    <property type="molecule type" value="Genomic_DNA"/>
</dbReference>
<reference evidence="16" key="2">
    <citation type="submission" date="2016-04" db="EMBL/GenBank/DDBJ databases">
        <authorList>
            <person name="Shah S.A."/>
            <person name="Garrett R.A."/>
        </authorList>
    </citation>
    <scope>NUCLEOTIDE SEQUENCE [LARGE SCALE GENOMIC DNA]</scope>
    <source>
        <strain evidence="16">ATCC 35091 / DSM 1616 / JCM 8930 / NBRC 15331 / P1</strain>
    </source>
</reference>
<evidence type="ECO:0000313" key="15">
    <source>
        <dbReference type="Proteomes" id="UP000033106"/>
    </source>
</evidence>
<reference evidence="2" key="5">
    <citation type="submission" date="2018-10" db="EMBL/GenBank/DDBJ databases">
        <authorList>
            <person name="McCarthy S."/>
            <person name="Gradnigo J."/>
            <person name="Johnson T."/>
            <person name="Payne S."/>
            <person name="Lipzen A."/>
            <person name="Schackwitz W."/>
            <person name="Martin J."/>
            <person name="Moriyama E."/>
            <person name="Blum P."/>
        </authorList>
    </citation>
    <scope>NUCLEOTIDE SEQUENCE</scope>
    <source>
        <strain evidence="1">SARC-B</strain>
        <strain evidence="2">SARC-C</strain>
        <strain evidence="3">SULA</strain>
    </source>
</reference>
<dbReference type="AlphaFoldDB" id="A0A0E3KA94"/>
<accession>A0A0E3KA94</accession>
<evidence type="ECO:0000313" key="13">
    <source>
        <dbReference type="Proteomes" id="UP000033057"/>
    </source>
</evidence>
<evidence type="ECO:0000313" key="21">
    <source>
        <dbReference type="Proteomes" id="UP000275843"/>
    </source>
</evidence>
<dbReference type="Proteomes" id="UP000273194">
    <property type="component" value="Chromosome"/>
</dbReference>
<dbReference type="PATRIC" id="fig|2287.6.peg.425"/>
<evidence type="ECO:0000313" key="12">
    <source>
        <dbReference type="EMBL" id="SAI86288.1"/>
    </source>
</evidence>
<dbReference type="EMBL" id="CP033239">
    <property type="protein sequence ID" value="AZF77804.1"/>
    <property type="molecule type" value="Genomic_DNA"/>
</dbReference>
<evidence type="ECO:0000313" key="9">
    <source>
        <dbReference type="EMBL" id="AZF80412.1"/>
    </source>
</evidence>
<dbReference type="Proteomes" id="UP000269431">
    <property type="component" value="Chromosome"/>
</dbReference>
<dbReference type="EMBL" id="CP033238">
    <property type="protein sequence ID" value="AZF75196.1"/>
    <property type="molecule type" value="Genomic_DNA"/>
</dbReference>
<dbReference type="Proteomes" id="UP000076770">
    <property type="component" value="Chromosome i"/>
</dbReference>
<evidence type="ECO:0000313" key="2">
    <source>
        <dbReference type="EMBL" id="AKA75524.1"/>
    </source>
</evidence>
<sequence length="193" mass="22172">MTLQSRPWRIRSDIWEKLDEICIKLDNKKSYNCTDKIIQSASELIMEDIDITNPSTRNAVLGIKYLIASNLFYNLISSIHDEKIYKEIANSLLSIITNEAQDTGLLLLESFESNCKERSILENVLRGLAYILGDNIKLVADGKTKFEMINVSTNPNIIKFLRIITETLKENFQIIELDESCDNDRICVKLDFC</sequence>
<evidence type="ECO:0000313" key="6">
    <source>
        <dbReference type="EMBL" id="AZF72575.1"/>
    </source>
</evidence>
<dbReference type="Proteomes" id="UP000275843">
    <property type="component" value="Chromosome"/>
</dbReference>
<name>A0A0E3KA94_SACSO</name>
<dbReference type="EMBL" id="CP050869">
    <property type="protein sequence ID" value="QPG49820.1"/>
    <property type="molecule type" value="Genomic_DNA"/>
</dbReference>
<dbReference type="EMBL" id="LT549890">
    <property type="protein sequence ID" value="SAI86288.1"/>
    <property type="molecule type" value="Genomic_DNA"/>
</dbReference>
<reference evidence="11 24" key="6">
    <citation type="journal article" date="2020" name="Nat. Commun.">
        <title>The structures of two archaeal type IV pili illuminate evolutionary relationships.</title>
        <authorList>
            <person name="Wang F."/>
            <person name="Baquero D.P."/>
            <person name="Su Z."/>
            <person name="Beltran L.C."/>
            <person name="Prangishvili D."/>
            <person name="Krupovic M."/>
            <person name="Egelman E.H."/>
        </authorList>
    </citation>
    <scope>NUCLEOTIDE SEQUENCE [LARGE SCALE GENOMIC DNA]</scope>
    <source>
        <strain evidence="11 24">POZ149</strain>
    </source>
</reference>
<dbReference type="Proteomes" id="UP000594632">
    <property type="component" value="Chromosome"/>
</dbReference>
<dbReference type="Proteomes" id="UP000278715">
    <property type="component" value="Chromosome"/>
</dbReference>
<evidence type="ECO:0000313" key="7">
    <source>
        <dbReference type="EMBL" id="AZF75196.1"/>
    </source>
</evidence>
<dbReference type="EMBL" id="CP011057">
    <property type="protein sequence ID" value="AKA78217.1"/>
    <property type="molecule type" value="Genomic_DNA"/>
</dbReference>
<gene>
    <name evidence="11" type="ORF">HFC64_08370</name>
    <name evidence="12" type="ORF">SSOP1_2734</name>
    <name evidence="3" type="ORF">SULA_0411</name>
    <name evidence="1" type="ORF">SULB_0413</name>
    <name evidence="2" type="ORF">SULC_0411</name>
    <name evidence="4" type="ORF">SULG_02100</name>
    <name evidence="5" type="ORF">SULH_02100</name>
    <name evidence="6" type="ORF">SULI_02100</name>
    <name evidence="7" type="ORF">SULM_02100</name>
    <name evidence="8" type="ORF">SULN_02100</name>
    <name evidence="9" type="ORF">SULO_02110</name>
    <name evidence="10" type="ORF">SULZ_02110</name>
</gene>
<evidence type="ECO:0000313" key="8">
    <source>
        <dbReference type="EMBL" id="AZF77804.1"/>
    </source>
</evidence>
<dbReference type="OMA" id="EMDHSCK"/>
<evidence type="ECO:0000313" key="24">
    <source>
        <dbReference type="Proteomes" id="UP000594632"/>
    </source>
</evidence>
<evidence type="ECO:0000313" key="14">
    <source>
        <dbReference type="Proteomes" id="UP000033085"/>
    </source>
</evidence>
<evidence type="ECO:0000313" key="5">
    <source>
        <dbReference type="EMBL" id="AZF69955.1"/>
    </source>
</evidence>
<dbReference type="RefSeq" id="WP_009989326.1">
    <property type="nucleotide sequence ID" value="NZ_CP011055.2"/>
</dbReference>
<dbReference type="KEGG" id="ssoa:SULA_0411"/>
<dbReference type="OrthoDB" id="36464at2157"/>
<reference evidence="13 14" key="1">
    <citation type="journal article" date="2015" name="Genome Announc.">
        <title>Complete Genome Sequence of Sulfolobus solfataricus Strain 98/2 and Evolved Derivatives.</title>
        <authorList>
            <person name="McCarthy S."/>
            <person name="Gradnigo J."/>
            <person name="Johnson T."/>
            <person name="Payne S."/>
            <person name="Lipzen A."/>
            <person name="Martin J."/>
            <person name="Schackwitz W."/>
            <person name="Moriyama E."/>
            <person name="Blum P."/>
        </authorList>
    </citation>
    <scope>NUCLEOTIDE SEQUENCE [LARGE SCALE GENOMIC DNA]</scope>
    <source>
        <strain evidence="13">98/2 SULC</strain>
        <strain evidence="1">SARC-B</strain>
        <strain evidence="2">SARC-C</strain>
        <strain evidence="3 15">SULA</strain>
        <strain evidence="14">SULB</strain>
    </source>
</reference>
<evidence type="ECO:0000313" key="20">
    <source>
        <dbReference type="Proteomes" id="UP000273443"/>
    </source>
</evidence>
<dbReference type="Proteomes" id="UP000282269">
    <property type="component" value="Chromosome"/>
</dbReference>
<evidence type="ECO:0000313" key="10">
    <source>
        <dbReference type="EMBL" id="AZF83020.1"/>
    </source>
</evidence>
<proteinExistence type="predicted"/>
<dbReference type="EMBL" id="CP033237">
    <property type="protein sequence ID" value="AZF72575.1"/>
    <property type="molecule type" value="Genomic_DNA"/>
</dbReference>
<evidence type="ECO:0000313" key="17">
    <source>
        <dbReference type="Proteomes" id="UP000267993"/>
    </source>
</evidence>
<dbReference type="EMBL" id="CP011056">
    <property type="protein sequence ID" value="AKA75524.1"/>
    <property type="molecule type" value="Genomic_DNA"/>
</dbReference>
<dbReference type="EMBL" id="CP011055">
    <property type="protein sequence ID" value="AKA72825.1"/>
    <property type="molecule type" value="Genomic_DNA"/>
</dbReference>
<dbReference type="EMBL" id="CP033241">
    <property type="protein sequence ID" value="AZF83020.1"/>
    <property type="molecule type" value="Genomic_DNA"/>
</dbReference>
<protein>
    <submittedName>
        <fullName evidence="2">Uncharacterized protein</fullName>
    </submittedName>
</protein>
<dbReference type="Proteomes" id="UP000033057">
    <property type="component" value="Chromosome"/>
</dbReference>
<dbReference type="GeneID" id="44128337"/>
<dbReference type="Proteomes" id="UP000273443">
    <property type="component" value="Chromosome"/>
</dbReference>